<dbReference type="RefSeq" id="WP_044894259.1">
    <property type="nucleotide sequence ID" value="NZ_JAUSTR010000025.1"/>
</dbReference>
<dbReference type="Proteomes" id="UP001225646">
    <property type="component" value="Unassembled WGS sequence"/>
</dbReference>
<protein>
    <submittedName>
        <fullName evidence="1">Ubiquinone biosynthesis protein</fullName>
    </submittedName>
</protein>
<evidence type="ECO:0000313" key="1">
    <source>
        <dbReference type="EMBL" id="MDQ0163821.1"/>
    </source>
</evidence>
<keyword evidence="2" id="KW-1185">Reference proteome</keyword>
<organism evidence="1 2">
    <name type="scientific">Aeribacillus alveayuensis</name>
    <dbReference type="NCBI Taxonomy" id="279215"/>
    <lineage>
        <taxon>Bacteria</taxon>
        <taxon>Bacillati</taxon>
        <taxon>Bacillota</taxon>
        <taxon>Bacilli</taxon>
        <taxon>Bacillales</taxon>
        <taxon>Bacillaceae</taxon>
        <taxon>Aeribacillus</taxon>
    </lineage>
</organism>
<proteinExistence type="predicted"/>
<sequence>MVGKRMHHINRYREIASVLLRNGFGMVVEEFGFAQFLSFPQRLFFETKDKDSKTTGERVKNSLQQ</sequence>
<gene>
    <name evidence="1" type="ORF">J2S06_002932</name>
</gene>
<name>A0ABT9VS53_9BACI</name>
<dbReference type="EMBL" id="JAUSTR010000025">
    <property type="protein sequence ID" value="MDQ0163821.1"/>
    <property type="molecule type" value="Genomic_DNA"/>
</dbReference>
<evidence type="ECO:0000313" key="2">
    <source>
        <dbReference type="Proteomes" id="UP001225646"/>
    </source>
</evidence>
<accession>A0ABT9VS53</accession>
<comment type="caution">
    <text evidence="1">The sequence shown here is derived from an EMBL/GenBank/DDBJ whole genome shotgun (WGS) entry which is preliminary data.</text>
</comment>
<reference evidence="1 2" key="1">
    <citation type="submission" date="2023-07" db="EMBL/GenBank/DDBJ databases">
        <title>Genomic Encyclopedia of Type Strains, Phase IV (KMG-IV): sequencing the most valuable type-strain genomes for metagenomic binning, comparative biology and taxonomic classification.</title>
        <authorList>
            <person name="Goeker M."/>
        </authorList>
    </citation>
    <scope>NUCLEOTIDE SEQUENCE [LARGE SCALE GENOMIC DNA]</scope>
    <source>
        <strain evidence="1 2">DSM 19092</strain>
    </source>
</reference>
<keyword evidence="1" id="KW-0830">Ubiquinone</keyword>